<evidence type="ECO:0000313" key="3">
    <source>
        <dbReference type="Proteomes" id="UP001153069"/>
    </source>
</evidence>
<organism evidence="2 3">
    <name type="scientific">Seminavis robusta</name>
    <dbReference type="NCBI Taxonomy" id="568900"/>
    <lineage>
        <taxon>Eukaryota</taxon>
        <taxon>Sar</taxon>
        <taxon>Stramenopiles</taxon>
        <taxon>Ochrophyta</taxon>
        <taxon>Bacillariophyta</taxon>
        <taxon>Bacillariophyceae</taxon>
        <taxon>Bacillariophycidae</taxon>
        <taxon>Naviculales</taxon>
        <taxon>Naviculaceae</taxon>
        <taxon>Seminavis</taxon>
    </lineage>
</organism>
<feature type="compositionally biased region" description="Polar residues" evidence="1">
    <location>
        <begin position="298"/>
        <end position="319"/>
    </location>
</feature>
<feature type="compositionally biased region" description="Polar residues" evidence="1">
    <location>
        <begin position="435"/>
        <end position="457"/>
    </location>
</feature>
<keyword evidence="3" id="KW-1185">Reference proteome</keyword>
<dbReference type="EMBL" id="CAICTM010002303">
    <property type="protein sequence ID" value="CAB9528728.1"/>
    <property type="molecule type" value="Genomic_DNA"/>
</dbReference>
<dbReference type="AlphaFoldDB" id="A0A9N8HVD3"/>
<feature type="compositionally biased region" description="Polar residues" evidence="1">
    <location>
        <begin position="252"/>
        <end position="261"/>
    </location>
</feature>
<feature type="region of interest" description="Disordered" evidence="1">
    <location>
        <begin position="273"/>
        <end position="473"/>
    </location>
</feature>
<feature type="compositionally biased region" description="Acidic residues" evidence="1">
    <location>
        <begin position="118"/>
        <end position="141"/>
    </location>
</feature>
<protein>
    <submittedName>
        <fullName evidence="2">Uncharacterized protein</fullName>
    </submittedName>
</protein>
<feature type="compositionally biased region" description="Polar residues" evidence="1">
    <location>
        <begin position="347"/>
        <end position="358"/>
    </location>
</feature>
<gene>
    <name evidence="2" type="ORF">SEMRO_2305_G322620.1</name>
</gene>
<accession>A0A9N8HVD3</accession>
<sequence>MTLTDYSKSKAKVSDAANLSCSHMEDELAALPLADLMEDSEAERRRSSSKTQDMRRRRSSAEVMLRNGQQHGEEYDDFLEFELEIPSVHDPHAAAQQQQQASSSHLEDSMLSLGDPFDGFEEEEEEDYDEQEGDEDYEQDEDHQHHHPQRDSSALNASATSFKSSTSKRRIHRRRLRPKPGEDMHNSMNSTGSSERSLLIRNRGGSARDMSQSVPDIGVNHSRQGNKGVRSSNTSTGSGPSLSGFLEKRRQTSLLPGSTTEDLCSEMNQVAAAKGLGASSSRISRGAPPPGLMRRNTVDNPQPTTTRKLRDYSQTSCSSGRRVPANTPRMRDSSAPSNRRRSRSPMVPTSITNPPSLVTSSSSSQQRTPRRSRSHETDDDSGAIRSGRRVPPKSKSHDGTLPTMRKPRRTQSGDNNHMHNSFVTGSRIRRIQPGTAGSLTRENSVPRNGLISSSRSISPVRKPHRSKSDGQTS</sequence>
<name>A0A9N8HVD3_9STRA</name>
<comment type="caution">
    <text evidence="2">The sequence shown here is derived from an EMBL/GenBank/DDBJ whole genome shotgun (WGS) entry which is preliminary data.</text>
</comment>
<feature type="compositionally biased region" description="Polar residues" evidence="1">
    <location>
        <begin position="221"/>
        <end position="241"/>
    </location>
</feature>
<feature type="compositionally biased region" description="Polar residues" evidence="1">
    <location>
        <begin position="410"/>
        <end position="424"/>
    </location>
</feature>
<feature type="compositionally biased region" description="Basic residues" evidence="1">
    <location>
        <begin position="166"/>
        <end position="178"/>
    </location>
</feature>
<feature type="region of interest" description="Disordered" evidence="1">
    <location>
        <begin position="32"/>
        <end position="261"/>
    </location>
</feature>
<evidence type="ECO:0000256" key="1">
    <source>
        <dbReference type="SAM" id="MobiDB-lite"/>
    </source>
</evidence>
<feature type="compositionally biased region" description="Acidic residues" evidence="1">
    <location>
        <begin position="74"/>
        <end position="83"/>
    </location>
</feature>
<reference evidence="2" key="1">
    <citation type="submission" date="2020-06" db="EMBL/GenBank/DDBJ databases">
        <authorList>
            <consortium name="Plant Systems Biology data submission"/>
        </authorList>
    </citation>
    <scope>NUCLEOTIDE SEQUENCE</scope>
    <source>
        <strain evidence="2">D6</strain>
    </source>
</reference>
<evidence type="ECO:0000313" key="2">
    <source>
        <dbReference type="EMBL" id="CAB9528728.1"/>
    </source>
</evidence>
<proteinExistence type="predicted"/>
<feature type="compositionally biased region" description="Low complexity" evidence="1">
    <location>
        <begin position="93"/>
        <end position="104"/>
    </location>
</feature>
<feature type="compositionally biased region" description="Polar residues" evidence="1">
    <location>
        <begin position="186"/>
        <end position="196"/>
    </location>
</feature>
<dbReference type="Proteomes" id="UP001153069">
    <property type="component" value="Unassembled WGS sequence"/>
</dbReference>